<name>A0AAW2WNU8_9LAMI</name>
<dbReference type="InterPro" id="IPR000760">
    <property type="entry name" value="Inositol_monophosphatase-like"/>
</dbReference>
<dbReference type="Pfam" id="PF00459">
    <property type="entry name" value="Inositol_P"/>
    <property type="match status" value="1"/>
</dbReference>
<feature type="binding site" evidence="6">
    <location>
        <position position="77"/>
    </location>
    <ligand>
        <name>Mg(2+)</name>
        <dbReference type="ChEBI" id="CHEBI:18420"/>
        <label>1</label>
        <note>catalytic</note>
    </ligand>
</feature>
<dbReference type="GO" id="GO:0000103">
    <property type="term" value="P:sulfate assimilation"/>
    <property type="evidence" value="ECO:0007669"/>
    <property type="project" value="TreeGrafter"/>
</dbReference>
<evidence type="ECO:0000256" key="4">
    <source>
        <dbReference type="ARBA" id="ARBA00022801"/>
    </source>
</evidence>
<dbReference type="PANTHER" id="PTHR43200:SF26">
    <property type="entry name" value="3'(2'),5'-BISPHOSPHATE NUCLEOTIDASE"/>
    <property type="match status" value="1"/>
</dbReference>
<evidence type="ECO:0000313" key="7">
    <source>
        <dbReference type="EMBL" id="KAL0443499.1"/>
    </source>
</evidence>
<comment type="cofactor">
    <cofactor evidence="1 6">
        <name>Mg(2+)</name>
        <dbReference type="ChEBI" id="CHEBI:18420"/>
    </cofactor>
</comment>
<dbReference type="GO" id="GO:0008441">
    <property type="term" value="F:3'(2'),5'-bisphosphate nucleotidase activity"/>
    <property type="evidence" value="ECO:0007669"/>
    <property type="project" value="TreeGrafter"/>
</dbReference>
<evidence type="ECO:0000256" key="3">
    <source>
        <dbReference type="ARBA" id="ARBA00022723"/>
    </source>
</evidence>
<dbReference type="EMBL" id="JACGWN010000007">
    <property type="protein sequence ID" value="KAL0443499.1"/>
    <property type="molecule type" value="Genomic_DNA"/>
</dbReference>
<dbReference type="InterPro" id="IPR051090">
    <property type="entry name" value="Inositol_monoP_superfamily"/>
</dbReference>
<keyword evidence="3 6" id="KW-0479">Metal-binding</keyword>
<dbReference type="GO" id="GO:0046872">
    <property type="term" value="F:metal ion binding"/>
    <property type="evidence" value="ECO:0007669"/>
    <property type="project" value="UniProtKB-KW"/>
</dbReference>
<comment type="caution">
    <text evidence="7">The sequence shown here is derived from an EMBL/GenBank/DDBJ whole genome shotgun (WGS) entry which is preliminary data.</text>
</comment>
<dbReference type="AlphaFoldDB" id="A0AAW2WNU8"/>
<evidence type="ECO:0000256" key="6">
    <source>
        <dbReference type="PIRSR" id="PIRSR600760-2"/>
    </source>
</evidence>
<keyword evidence="5 6" id="KW-0460">Magnesium</keyword>
<reference evidence="7" key="1">
    <citation type="submission" date="2020-06" db="EMBL/GenBank/DDBJ databases">
        <authorList>
            <person name="Li T."/>
            <person name="Hu X."/>
            <person name="Zhang T."/>
            <person name="Song X."/>
            <person name="Zhang H."/>
            <person name="Dai N."/>
            <person name="Sheng W."/>
            <person name="Hou X."/>
            <person name="Wei L."/>
        </authorList>
    </citation>
    <scope>NUCLEOTIDE SEQUENCE</scope>
    <source>
        <strain evidence="7">KEN1</strain>
        <tissue evidence="7">Leaf</tissue>
    </source>
</reference>
<evidence type="ECO:0000256" key="5">
    <source>
        <dbReference type="ARBA" id="ARBA00022842"/>
    </source>
</evidence>
<evidence type="ECO:0000256" key="1">
    <source>
        <dbReference type="ARBA" id="ARBA00001946"/>
    </source>
</evidence>
<dbReference type="Gene3D" id="3.30.540.10">
    <property type="entry name" value="Fructose-1,6-Bisphosphatase, subunit A, domain 1"/>
    <property type="match status" value="1"/>
</dbReference>
<dbReference type="InterPro" id="IPR020583">
    <property type="entry name" value="Inositol_monoP_metal-BS"/>
</dbReference>
<evidence type="ECO:0000256" key="2">
    <source>
        <dbReference type="ARBA" id="ARBA00009759"/>
    </source>
</evidence>
<sequence length="186" mass="19983">MEKGKYSEELNVAVRVVHMACSLCEKVQRQLLSTNPDQVKSKDDDSLVTVADWSVQATVSWMLCRAFGSQKISIVAEEDIQTLSKPESKSLLAMVVSAVNACLAEAPRFGLQGPEKALDAPQILEAISKCSSSGGRLGRHWVLDPVDGTLGFVRGDQYAVALAMIVDGEVIIGVLGCPNYSVKDDA</sequence>
<dbReference type="SUPFAM" id="SSF56655">
    <property type="entry name" value="Carbohydrate phosphatase"/>
    <property type="match status" value="1"/>
</dbReference>
<keyword evidence="4" id="KW-0378">Hydrolase</keyword>
<reference evidence="7" key="2">
    <citation type="journal article" date="2024" name="Plant">
        <title>Genomic evolution and insights into agronomic trait innovations of Sesamum species.</title>
        <authorList>
            <person name="Miao H."/>
            <person name="Wang L."/>
            <person name="Qu L."/>
            <person name="Liu H."/>
            <person name="Sun Y."/>
            <person name="Le M."/>
            <person name="Wang Q."/>
            <person name="Wei S."/>
            <person name="Zheng Y."/>
            <person name="Lin W."/>
            <person name="Duan Y."/>
            <person name="Cao H."/>
            <person name="Xiong S."/>
            <person name="Wang X."/>
            <person name="Wei L."/>
            <person name="Li C."/>
            <person name="Ma Q."/>
            <person name="Ju M."/>
            <person name="Zhao R."/>
            <person name="Li G."/>
            <person name="Mu C."/>
            <person name="Tian Q."/>
            <person name="Mei H."/>
            <person name="Zhang T."/>
            <person name="Gao T."/>
            <person name="Zhang H."/>
        </authorList>
    </citation>
    <scope>NUCLEOTIDE SEQUENCE</scope>
    <source>
        <strain evidence="7">KEN1</strain>
    </source>
</reference>
<organism evidence="7">
    <name type="scientific">Sesamum latifolium</name>
    <dbReference type="NCBI Taxonomy" id="2727402"/>
    <lineage>
        <taxon>Eukaryota</taxon>
        <taxon>Viridiplantae</taxon>
        <taxon>Streptophyta</taxon>
        <taxon>Embryophyta</taxon>
        <taxon>Tracheophyta</taxon>
        <taxon>Spermatophyta</taxon>
        <taxon>Magnoliopsida</taxon>
        <taxon>eudicotyledons</taxon>
        <taxon>Gunneridae</taxon>
        <taxon>Pentapetalae</taxon>
        <taxon>asterids</taxon>
        <taxon>lamiids</taxon>
        <taxon>Lamiales</taxon>
        <taxon>Pedaliaceae</taxon>
        <taxon>Sesamum</taxon>
    </lineage>
</organism>
<protein>
    <submittedName>
        <fullName evidence="7">PAP-specific phosphatase HAL2-like</fullName>
    </submittedName>
</protein>
<dbReference type="PANTHER" id="PTHR43200">
    <property type="entry name" value="PHOSPHATASE"/>
    <property type="match status" value="1"/>
</dbReference>
<proteinExistence type="inferred from homology"/>
<accession>A0AAW2WNU8</accession>
<dbReference type="PROSITE" id="PS00629">
    <property type="entry name" value="IMP_1"/>
    <property type="match status" value="1"/>
</dbReference>
<feature type="binding site" evidence="6">
    <location>
        <position position="144"/>
    </location>
    <ligand>
        <name>Mg(2+)</name>
        <dbReference type="ChEBI" id="CHEBI:18420"/>
        <label>1</label>
        <note>catalytic</note>
    </ligand>
</feature>
<feature type="binding site" evidence="6">
    <location>
        <position position="147"/>
    </location>
    <ligand>
        <name>Mg(2+)</name>
        <dbReference type="ChEBI" id="CHEBI:18420"/>
        <label>1</label>
        <note>catalytic</note>
    </ligand>
</feature>
<gene>
    <name evidence="7" type="ORF">Slati_2072600</name>
</gene>
<comment type="similarity">
    <text evidence="2">Belongs to the inositol monophosphatase superfamily.</text>
</comment>